<evidence type="ECO:0000313" key="1">
    <source>
        <dbReference type="EMBL" id="KAH3813229.1"/>
    </source>
</evidence>
<accession>A0A9D4JK55</accession>
<proteinExistence type="predicted"/>
<sequence length="116" mass="14023">MRLLKYLLVTKELKREDTEYYLDNTTRTVEFEEKYEWNCVLHYDFGYRELQAEHQFKWGTFSPYIELQILTPRVQKTTNHHDKGPTRKQEDFKIFKVRGNVHSAPDVSIAITERSH</sequence>
<evidence type="ECO:0000313" key="2">
    <source>
        <dbReference type="Proteomes" id="UP000828390"/>
    </source>
</evidence>
<dbReference type="AlphaFoldDB" id="A0A9D4JK55"/>
<reference evidence="1" key="2">
    <citation type="submission" date="2020-11" db="EMBL/GenBank/DDBJ databases">
        <authorList>
            <person name="McCartney M.A."/>
            <person name="Auch B."/>
            <person name="Kono T."/>
            <person name="Mallez S."/>
            <person name="Becker A."/>
            <person name="Gohl D.M."/>
            <person name="Silverstein K.A.T."/>
            <person name="Koren S."/>
            <person name="Bechman K.B."/>
            <person name="Herman A."/>
            <person name="Abrahante J.E."/>
            <person name="Garbe J."/>
        </authorList>
    </citation>
    <scope>NUCLEOTIDE SEQUENCE</scope>
    <source>
        <strain evidence="1">Duluth1</strain>
        <tissue evidence="1">Whole animal</tissue>
    </source>
</reference>
<reference evidence="1" key="1">
    <citation type="journal article" date="2019" name="bioRxiv">
        <title>The Genome of the Zebra Mussel, Dreissena polymorpha: A Resource for Invasive Species Research.</title>
        <authorList>
            <person name="McCartney M.A."/>
            <person name="Auch B."/>
            <person name="Kono T."/>
            <person name="Mallez S."/>
            <person name="Zhang Y."/>
            <person name="Obille A."/>
            <person name="Becker A."/>
            <person name="Abrahante J.E."/>
            <person name="Garbe J."/>
            <person name="Badalamenti J.P."/>
            <person name="Herman A."/>
            <person name="Mangelson H."/>
            <person name="Liachko I."/>
            <person name="Sullivan S."/>
            <person name="Sone E.D."/>
            <person name="Koren S."/>
            <person name="Silverstein K.A.T."/>
            <person name="Beckman K.B."/>
            <person name="Gohl D.M."/>
        </authorList>
    </citation>
    <scope>NUCLEOTIDE SEQUENCE</scope>
    <source>
        <strain evidence="1">Duluth1</strain>
        <tissue evidence="1">Whole animal</tissue>
    </source>
</reference>
<comment type="caution">
    <text evidence="1">The sequence shown here is derived from an EMBL/GenBank/DDBJ whole genome shotgun (WGS) entry which is preliminary data.</text>
</comment>
<keyword evidence="2" id="KW-1185">Reference proteome</keyword>
<protein>
    <submittedName>
        <fullName evidence="1">Uncharacterized protein</fullName>
    </submittedName>
</protein>
<dbReference type="EMBL" id="JAIWYP010000006">
    <property type="protein sequence ID" value="KAH3813229.1"/>
    <property type="molecule type" value="Genomic_DNA"/>
</dbReference>
<dbReference type="Proteomes" id="UP000828390">
    <property type="component" value="Unassembled WGS sequence"/>
</dbReference>
<organism evidence="1 2">
    <name type="scientific">Dreissena polymorpha</name>
    <name type="common">Zebra mussel</name>
    <name type="synonym">Mytilus polymorpha</name>
    <dbReference type="NCBI Taxonomy" id="45954"/>
    <lineage>
        <taxon>Eukaryota</taxon>
        <taxon>Metazoa</taxon>
        <taxon>Spiralia</taxon>
        <taxon>Lophotrochozoa</taxon>
        <taxon>Mollusca</taxon>
        <taxon>Bivalvia</taxon>
        <taxon>Autobranchia</taxon>
        <taxon>Heteroconchia</taxon>
        <taxon>Euheterodonta</taxon>
        <taxon>Imparidentia</taxon>
        <taxon>Neoheterodontei</taxon>
        <taxon>Myida</taxon>
        <taxon>Dreissenoidea</taxon>
        <taxon>Dreissenidae</taxon>
        <taxon>Dreissena</taxon>
    </lineage>
</organism>
<name>A0A9D4JK55_DREPO</name>
<gene>
    <name evidence="1" type="ORF">DPMN_141681</name>
</gene>